<feature type="domain" description="N-acetyltransferase" evidence="1">
    <location>
        <begin position="23"/>
        <end position="170"/>
    </location>
</feature>
<dbReference type="InterPro" id="IPR016181">
    <property type="entry name" value="Acyl_CoA_acyltransferase"/>
</dbReference>
<protein>
    <submittedName>
        <fullName evidence="2">Ribosomal-protein-alanine N-acetyltransferase</fullName>
        <ecNumber evidence="2">2.3.1.267</ecNumber>
    </submittedName>
</protein>
<proteinExistence type="predicted"/>
<dbReference type="Proteomes" id="UP000521017">
    <property type="component" value="Unassembled WGS sequence"/>
</dbReference>
<dbReference type="PANTHER" id="PTHR43441">
    <property type="entry name" value="RIBOSOMAL-PROTEIN-SERINE ACETYLTRANSFERASE"/>
    <property type="match status" value="1"/>
</dbReference>
<evidence type="ECO:0000313" key="2">
    <source>
        <dbReference type="EMBL" id="MBB6498044.1"/>
    </source>
</evidence>
<dbReference type="PANTHER" id="PTHR43441:SF11">
    <property type="entry name" value="RIBOSOMAL-PROTEIN-SERINE ACETYLTRANSFERASE"/>
    <property type="match status" value="1"/>
</dbReference>
<dbReference type="EC" id="2.3.1.267" evidence="2"/>
<organism evidence="2 3">
    <name type="scientific">Pedobacter cryoconitis</name>
    <dbReference type="NCBI Taxonomy" id="188932"/>
    <lineage>
        <taxon>Bacteria</taxon>
        <taxon>Pseudomonadati</taxon>
        <taxon>Bacteroidota</taxon>
        <taxon>Sphingobacteriia</taxon>
        <taxon>Sphingobacteriales</taxon>
        <taxon>Sphingobacteriaceae</taxon>
        <taxon>Pedobacter</taxon>
    </lineage>
</organism>
<dbReference type="EMBL" id="JACHCC010000001">
    <property type="protein sequence ID" value="MBB6498044.1"/>
    <property type="molecule type" value="Genomic_DNA"/>
</dbReference>
<keyword evidence="2" id="KW-0012">Acyltransferase</keyword>
<dbReference type="SUPFAM" id="SSF55729">
    <property type="entry name" value="Acyl-CoA N-acyltransferases (Nat)"/>
    <property type="match status" value="1"/>
</dbReference>
<dbReference type="InterPro" id="IPR000182">
    <property type="entry name" value="GNAT_dom"/>
</dbReference>
<keyword evidence="2" id="KW-0808">Transferase</keyword>
<reference evidence="2 3" key="1">
    <citation type="submission" date="2020-08" db="EMBL/GenBank/DDBJ databases">
        <title>Genomic Encyclopedia of Type Strains, Phase IV (KMG-V): Genome sequencing to study the core and pangenomes of soil and plant-associated prokaryotes.</title>
        <authorList>
            <person name="Whitman W."/>
        </authorList>
    </citation>
    <scope>NUCLEOTIDE SEQUENCE [LARGE SCALE GENOMIC DNA]</scope>
    <source>
        <strain evidence="2 3">M2T3</strain>
    </source>
</reference>
<accession>A0A7X0IYZ6</accession>
<dbReference type="GO" id="GO:0005737">
    <property type="term" value="C:cytoplasm"/>
    <property type="evidence" value="ECO:0007669"/>
    <property type="project" value="TreeGrafter"/>
</dbReference>
<dbReference type="GO" id="GO:0008999">
    <property type="term" value="F:protein-N-terminal-alanine acetyltransferase activity"/>
    <property type="evidence" value="ECO:0007669"/>
    <property type="project" value="UniProtKB-EC"/>
</dbReference>
<sequence length="181" mass="21407">MEFEILTTERLKLRKLTPEVFAYVFKNYTDKELMEFFGIATATELEDEKIKFEKGISTYDKSFVYFQLIDKLSHQIIGSCGYFTWYLRHNRAEIGYFLLDAASMQHGLMYEAITEIIRYGFTKMNLHRIEAFIEPSNEPSLKLIRKMSFKQEGHLKEHYFCNNTMEDSLVFSLLKKDSAIN</sequence>
<dbReference type="RefSeq" id="WP_184621808.1">
    <property type="nucleotide sequence ID" value="NZ_JACHCC010000001.1"/>
</dbReference>
<comment type="caution">
    <text evidence="2">The sequence shown here is derived from an EMBL/GenBank/DDBJ whole genome shotgun (WGS) entry which is preliminary data.</text>
</comment>
<dbReference type="AlphaFoldDB" id="A0A7X0IYZ6"/>
<dbReference type="GO" id="GO:1990189">
    <property type="term" value="F:protein N-terminal-serine acetyltransferase activity"/>
    <property type="evidence" value="ECO:0007669"/>
    <property type="project" value="TreeGrafter"/>
</dbReference>
<gene>
    <name evidence="2" type="ORF">HDF25_000168</name>
</gene>
<dbReference type="Gene3D" id="3.40.630.30">
    <property type="match status" value="1"/>
</dbReference>
<dbReference type="PROSITE" id="PS51186">
    <property type="entry name" value="GNAT"/>
    <property type="match status" value="1"/>
</dbReference>
<name>A0A7X0IYZ6_9SPHI</name>
<dbReference type="Pfam" id="PF13302">
    <property type="entry name" value="Acetyltransf_3"/>
    <property type="match status" value="1"/>
</dbReference>
<evidence type="ECO:0000313" key="3">
    <source>
        <dbReference type="Proteomes" id="UP000521017"/>
    </source>
</evidence>
<dbReference type="InterPro" id="IPR051908">
    <property type="entry name" value="Ribosomal_N-acetyltransferase"/>
</dbReference>
<evidence type="ECO:0000259" key="1">
    <source>
        <dbReference type="PROSITE" id="PS51186"/>
    </source>
</evidence>